<organism evidence="8 9">
    <name type="scientific">Phyllosticta citrichinensis</name>
    <dbReference type="NCBI Taxonomy" id="1130410"/>
    <lineage>
        <taxon>Eukaryota</taxon>
        <taxon>Fungi</taxon>
        <taxon>Dikarya</taxon>
        <taxon>Ascomycota</taxon>
        <taxon>Pezizomycotina</taxon>
        <taxon>Dothideomycetes</taxon>
        <taxon>Dothideomycetes incertae sedis</taxon>
        <taxon>Botryosphaeriales</taxon>
        <taxon>Phyllostictaceae</taxon>
        <taxon>Phyllosticta</taxon>
    </lineage>
</organism>
<dbReference type="SUPFAM" id="SSF103473">
    <property type="entry name" value="MFS general substrate transporter"/>
    <property type="match status" value="1"/>
</dbReference>
<evidence type="ECO:0000256" key="3">
    <source>
        <dbReference type="ARBA" id="ARBA00022989"/>
    </source>
</evidence>
<dbReference type="EMBL" id="JBBWUH010000003">
    <property type="protein sequence ID" value="KAK8173341.1"/>
    <property type="molecule type" value="Genomic_DNA"/>
</dbReference>
<feature type="transmembrane region" description="Helical" evidence="6">
    <location>
        <begin position="85"/>
        <end position="102"/>
    </location>
</feature>
<evidence type="ECO:0000256" key="6">
    <source>
        <dbReference type="SAM" id="Phobius"/>
    </source>
</evidence>
<evidence type="ECO:0000256" key="4">
    <source>
        <dbReference type="ARBA" id="ARBA00023136"/>
    </source>
</evidence>
<dbReference type="PANTHER" id="PTHR23502">
    <property type="entry name" value="MAJOR FACILITATOR SUPERFAMILY"/>
    <property type="match status" value="1"/>
</dbReference>
<reference evidence="8 9" key="1">
    <citation type="journal article" date="2022" name="G3 (Bethesda)">
        <title>Enemy or ally: a genomic approach to elucidate the lifestyle of Phyllosticta citrichinaensis.</title>
        <authorList>
            <person name="Buijs V.A."/>
            <person name="Groenewald J.Z."/>
            <person name="Haridas S."/>
            <person name="LaButti K.M."/>
            <person name="Lipzen A."/>
            <person name="Martin F.M."/>
            <person name="Barry K."/>
            <person name="Grigoriev I.V."/>
            <person name="Crous P.W."/>
            <person name="Seidl M.F."/>
        </authorList>
    </citation>
    <scope>NUCLEOTIDE SEQUENCE [LARGE SCALE GENOMIC DNA]</scope>
    <source>
        <strain evidence="8 9">CBS 129764</strain>
    </source>
</reference>
<sequence>MVCIAAAGVAPNAGAQIAFRFLAGFFGSTPLTCAGGSIADLWSPLDRVYAFPVFANAAFVGPVLGPILGSFIATSPHVAWRMVEWTSLLLAFLILLLLLTLFQPETYSPILLPLESAPPTPPHPRRALRLRPRSARRHLQQPPARRADPAVRPHGHGAHHWVDRRLLDRYLCGVVCVLGRL</sequence>
<feature type="transmembrane region" description="Helical" evidence="6">
    <location>
        <begin position="49"/>
        <end position="73"/>
    </location>
</feature>
<proteinExistence type="predicted"/>
<dbReference type="Gene3D" id="1.20.1720.10">
    <property type="entry name" value="Multidrug resistance protein D"/>
    <property type="match status" value="1"/>
</dbReference>
<keyword evidence="3 6" id="KW-1133">Transmembrane helix</keyword>
<evidence type="ECO:0000256" key="5">
    <source>
        <dbReference type="SAM" id="MobiDB-lite"/>
    </source>
</evidence>
<dbReference type="InterPro" id="IPR020846">
    <property type="entry name" value="MFS_dom"/>
</dbReference>
<comment type="caution">
    <text evidence="8">The sequence shown here is derived from an EMBL/GenBank/DDBJ whole genome shotgun (WGS) entry which is preliminary data.</text>
</comment>
<evidence type="ECO:0000259" key="7">
    <source>
        <dbReference type="PROSITE" id="PS50850"/>
    </source>
</evidence>
<dbReference type="PANTHER" id="PTHR23502:SF47">
    <property type="entry name" value="MAJOR FACILITATOR SUPERFAMILY (MFS) PROFILE DOMAIN-CONTAINING PROTEIN-RELATED"/>
    <property type="match status" value="1"/>
</dbReference>
<gene>
    <name evidence="8" type="ORF">IWX90DRAFT_426699</name>
</gene>
<feature type="compositionally biased region" description="Basic residues" evidence="5">
    <location>
        <begin position="123"/>
        <end position="139"/>
    </location>
</feature>
<protein>
    <recommendedName>
        <fullName evidence="7">Major facilitator superfamily (MFS) profile domain-containing protein</fullName>
    </recommendedName>
</protein>
<dbReference type="Pfam" id="PF07690">
    <property type="entry name" value="MFS_1"/>
    <property type="match status" value="1"/>
</dbReference>
<keyword evidence="9" id="KW-1185">Reference proteome</keyword>
<dbReference type="InterPro" id="IPR011701">
    <property type="entry name" value="MFS"/>
</dbReference>
<feature type="domain" description="Major facilitator superfamily (MFS) profile" evidence="7">
    <location>
        <begin position="1"/>
        <end position="181"/>
    </location>
</feature>
<feature type="region of interest" description="Disordered" evidence="5">
    <location>
        <begin position="118"/>
        <end position="154"/>
    </location>
</feature>
<comment type="subcellular location">
    <subcellularLocation>
        <location evidence="1">Membrane</location>
        <topology evidence="1">Multi-pass membrane protein</topology>
    </subcellularLocation>
</comment>
<evidence type="ECO:0000313" key="8">
    <source>
        <dbReference type="EMBL" id="KAK8173341.1"/>
    </source>
</evidence>
<name>A0ABR1XYT7_9PEZI</name>
<keyword evidence="4 6" id="KW-0472">Membrane</keyword>
<accession>A0ABR1XYT7</accession>
<evidence type="ECO:0000256" key="2">
    <source>
        <dbReference type="ARBA" id="ARBA00022692"/>
    </source>
</evidence>
<dbReference type="Proteomes" id="UP001456524">
    <property type="component" value="Unassembled WGS sequence"/>
</dbReference>
<evidence type="ECO:0000313" key="9">
    <source>
        <dbReference type="Proteomes" id="UP001456524"/>
    </source>
</evidence>
<dbReference type="InterPro" id="IPR036259">
    <property type="entry name" value="MFS_trans_sf"/>
</dbReference>
<evidence type="ECO:0000256" key="1">
    <source>
        <dbReference type="ARBA" id="ARBA00004141"/>
    </source>
</evidence>
<dbReference type="PROSITE" id="PS50850">
    <property type="entry name" value="MFS"/>
    <property type="match status" value="1"/>
</dbReference>
<keyword evidence="2 6" id="KW-0812">Transmembrane</keyword>